<dbReference type="EMBL" id="VSRR010007760">
    <property type="protein sequence ID" value="MPC47476.1"/>
    <property type="molecule type" value="Genomic_DNA"/>
</dbReference>
<evidence type="ECO:0000313" key="2">
    <source>
        <dbReference type="Proteomes" id="UP000324222"/>
    </source>
</evidence>
<dbReference type="InterPro" id="IPR036691">
    <property type="entry name" value="Endo/exonu/phosph_ase_sf"/>
</dbReference>
<dbReference type="Proteomes" id="UP000324222">
    <property type="component" value="Unassembled WGS sequence"/>
</dbReference>
<accession>A0A5B7FPU5</accession>
<dbReference type="OrthoDB" id="6370583at2759"/>
<dbReference type="Gene3D" id="3.60.10.10">
    <property type="entry name" value="Endonuclease/exonuclease/phosphatase"/>
    <property type="match status" value="1"/>
</dbReference>
<organism evidence="1 2">
    <name type="scientific">Portunus trituberculatus</name>
    <name type="common">Swimming crab</name>
    <name type="synonym">Neptunus trituberculatus</name>
    <dbReference type="NCBI Taxonomy" id="210409"/>
    <lineage>
        <taxon>Eukaryota</taxon>
        <taxon>Metazoa</taxon>
        <taxon>Ecdysozoa</taxon>
        <taxon>Arthropoda</taxon>
        <taxon>Crustacea</taxon>
        <taxon>Multicrustacea</taxon>
        <taxon>Malacostraca</taxon>
        <taxon>Eumalacostraca</taxon>
        <taxon>Eucarida</taxon>
        <taxon>Decapoda</taxon>
        <taxon>Pleocyemata</taxon>
        <taxon>Brachyura</taxon>
        <taxon>Eubrachyura</taxon>
        <taxon>Portunoidea</taxon>
        <taxon>Portunidae</taxon>
        <taxon>Portuninae</taxon>
        <taxon>Portunus</taxon>
    </lineage>
</organism>
<comment type="caution">
    <text evidence="1">The sequence shown here is derived from an EMBL/GenBank/DDBJ whole genome shotgun (WGS) entry which is preliminary data.</text>
</comment>
<keyword evidence="2" id="KW-1185">Reference proteome</keyword>
<gene>
    <name evidence="1" type="ORF">E2C01_041224</name>
</gene>
<protein>
    <recommendedName>
        <fullName evidence="3">Endonuclease/exonuclease/phosphatase domain-containing protein</fullName>
    </recommendedName>
</protein>
<proteinExistence type="predicted"/>
<sequence length="223" mass="25047">MCLVTPPSGHGCYKLNIVSANIHGFHTNVGELMHRFTLKNDANLVFVRETFLDDRVPATYARVKGYLTWIRKDCSTHDGGLAFCLSVAVLDMPIPMELEMILLKLVWGTALLQFLTDNMDCLLTTHQCENMIILGDLNPHGVQHAFDSLLEVFDLTNPVTFLTHRSSSTLDPVITDLTAHEVHCSSLGPVGSSDHIGILTRIFFKRPRDDISTRTLWQWDKAN</sequence>
<dbReference type="AlphaFoldDB" id="A0A5B7FPU5"/>
<dbReference type="SUPFAM" id="SSF56219">
    <property type="entry name" value="DNase I-like"/>
    <property type="match status" value="1"/>
</dbReference>
<name>A0A5B7FPU5_PORTR</name>
<evidence type="ECO:0008006" key="3">
    <source>
        <dbReference type="Google" id="ProtNLM"/>
    </source>
</evidence>
<reference evidence="1 2" key="1">
    <citation type="submission" date="2019-05" db="EMBL/GenBank/DDBJ databases">
        <title>Another draft genome of Portunus trituberculatus and its Hox gene families provides insights of decapod evolution.</title>
        <authorList>
            <person name="Jeong J.-H."/>
            <person name="Song I."/>
            <person name="Kim S."/>
            <person name="Choi T."/>
            <person name="Kim D."/>
            <person name="Ryu S."/>
            <person name="Kim W."/>
        </authorList>
    </citation>
    <scope>NUCLEOTIDE SEQUENCE [LARGE SCALE GENOMIC DNA]</scope>
    <source>
        <tissue evidence="1">Muscle</tissue>
    </source>
</reference>
<evidence type="ECO:0000313" key="1">
    <source>
        <dbReference type="EMBL" id="MPC47476.1"/>
    </source>
</evidence>